<sequence>MTNIHQISRLPKQPTINLISSYGEDFNTEKCDYHELLAKLQSTIMQEKFMVQQDNTHWMDHIGHDYIDNPKLFAHAPLTYICALLSEMFKHNSIEKIEKNIPPSVFSAILKRLEQFQ</sequence>
<accession>A0ABU9GM87</accession>
<evidence type="ECO:0000313" key="1">
    <source>
        <dbReference type="EMBL" id="MEL0628412.1"/>
    </source>
</evidence>
<comment type="caution">
    <text evidence="1">The sequence shown here is derived from an EMBL/GenBank/DDBJ whole genome shotgun (WGS) entry which is preliminary data.</text>
</comment>
<reference evidence="1 2" key="1">
    <citation type="submission" date="2024-02" db="EMBL/GenBank/DDBJ databases">
        <title>Bacteria isolated from the canopy kelp, Nereocystis luetkeana.</title>
        <authorList>
            <person name="Pfister C.A."/>
            <person name="Younker I.T."/>
            <person name="Light S.H."/>
        </authorList>
    </citation>
    <scope>NUCLEOTIDE SEQUENCE [LARGE SCALE GENOMIC DNA]</scope>
    <source>
        <strain evidence="1 2">TI.1.05</strain>
    </source>
</reference>
<dbReference type="EMBL" id="JBAKAZ010000005">
    <property type="protein sequence ID" value="MEL0628412.1"/>
    <property type="molecule type" value="Genomic_DNA"/>
</dbReference>
<organism evidence="1 2">
    <name type="scientific">Psychromonas aquatilis</name>
    <dbReference type="NCBI Taxonomy" id="2005072"/>
    <lineage>
        <taxon>Bacteria</taxon>
        <taxon>Pseudomonadati</taxon>
        <taxon>Pseudomonadota</taxon>
        <taxon>Gammaproteobacteria</taxon>
        <taxon>Alteromonadales</taxon>
        <taxon>Psychromonadaceae</taxon>
        <taxon>Psychromonas</taxon>
    </lineage>
</organism>
<gene>
    <name evidence="1" type="ORF">V6256_02215</name>
</gene>
<dbReference type="Proteomes" id="UP001369082">
    <property type="component" value="Unassembled WGS sequence"/>
</dbReference>
<dbReference type="RefSeq" id="WP_341596361.1">
    <property type="nucleotide sequence ID" value="NZ_JBAKAZ010000005.1"/>
</dbReference>
<name>A0ABU9GM87_9GAMM</name>
<evidence type="ECO:0000313" key="2">
    <source>
        <dbReference type="Proteomes" id="UP001369082"/>
    </source>
</evidence>
<protein>
    <submittedName>
        <fullName evidence="1">Uncharacterized protein</fullName>
    </submittedName>
</protein>
<proteinExistence type="predicted"/>
<keyword evidence="2" id="KW-1185">Reference proteome</keyword>